<accession>A0A6I1E510</accession>
<evidence type="ECO:0000259" key="2">
    <source>
        <dbReference type="Pfam" id="PF04773"/>
    </source>
</evidence>
<feature type="domain" description="Protein FecR C-terminal" evidence="3">
    <location>
        <begin position="318"/>
        <end position="385"/>
    </location>
</feature>
<organism evidence="4 5">
    <name type="scientific">Flagellimonas olearia</name>
    <dbReference type="NCBI Taxonomy" id="552546"/>
    <lineage>
        <taxon>Bacteria</taxon>
        <taxon>Pseudomonadati</taxon>
        <taxon>Bacteroidota</taxon>
        <taxon>Flavobacteriia</taxon>
        <taxon>Flavobacteriales</taxon>
        <taxon>Flavobacteriaceae</taxon>
        <taxon>Flagellimonas</taxon>
    </lineage>
</organism>
<evidence type="ECO:0000256" key="1">
    <source>
        <dbReference type="SAM" id="Phobius"/>
    </source>
</evidence>
<sequence length="386" mass="43784">MKLKTAQRLIVKFILNSISGTELEKLDELLQNPVNKNQFTDFVKLNYAIDSRMKKYDMEGSKKLLLDQIKKDKQRSGKGRILSLYKYAAVAVLFLTLGYFLREQVFFHDSVDQIIVPGEDFVTLELGDGSIKVISEDESMVLEDSAGKVLGKHVGGKITYGKQDHIDEIVFNTLKVPYGKKFQLELSDGTIVHLNAGSSFRYPTKFKNGENREVYLTGEAFLEVAEDKENPFVVNSGELNIKVLGTEFNVSAYPEEEVKEVVLVKGSVELYDKKHGEDKRGAIVLSPGMKGNYSGKQGNITTESVVTSIYTSWLDGDLVFRNMTFDKILKKLERQYYVTIVNENTELGKKEFNASFGNMPVEKILEYFKTMYGIQYTINQNEIIIK</sequence>
<dbReference type="PIRSF" id="PIRSF018266">
    <property type="entry name" value="FecR"/>
    <property type="match status" value="1"/>
</dbReference>
<name>A0A6I1E510_9FLAO</name>
<keyword evidence="1" id="KW-0472">Membrane</keyword>
<dbReference type="PANTHER" id="PTHR30273">
    <property type="entry name" value="PERIPLASMIC SIGNAL SENSOR AND SIGMA FACTOR ACTIVATOR FECR-RELATED"/>
    <property type="match status" value="1"/>
</dbReference>
<proteinExistence type="predicted"/>
<dbReference type="Gene3D" id="3.55.50.30">
    <property type="match status" value="1"/>
</dbReference>
<dbReference type="EMBL" id="WELG01000001">
    <property type="protein sequence ID" value="KAB7531509.1"/>
    <property type="molecule type" value="Genomic_DNA"/>
</dbReference>
<dbReference type="OrthoDB" id="704021at2"/>
<dbReference type="InterPro" id="IPR032508">
    <property type="entry name" value="FecR_C"/>
</dbReference>
<dbReference type="Gene3D" id="2.60.120.1440">
    <property type="match status" value="1"/>
</dbReference>
<dbReference type="InterPro" id="IPR006860">
    <property type="entry name" value="FecR"/>
</dbReference>
<keyword evidence="1" id="KW-0812">Transmembrane</keyword>
<keyword evidence="1" id="KW-1133">Transmembrane helix</keyword>
<protein>
    <submittedName>
        <fullName evidence="4">DUF4974 domain-containing protein</fullName>
    </submittedName>
</protein>
<evidence type="ECO:0000313" key="5">
    <source>
        <dbReference type="Proteomes" id="UP000429785"/>
    </source>
</evidence>
<gene>
    <name evidence="4" type="ORF">F8C76_08465</name>
</gene>
<dbReference type="Pfam" id="PF16344">
    <property type="entry name" value="FecR_C"/>
    <property type="match status" value="1"/>
</dbReference>
<reference evidence="4 5" key="1">
    <citation type="submission" date="2019-10" db="EMBL/GenBank/DDBJ databases">
        <title>Muricauda olearia CL-SS4 JCM15563 genome.</title>
        <authorList>
            <person name="Liu L."/>
        </authorList>
    </citation>
    <scope>NUCLEOTIDE SEQUENCE [LARGE SCALE GENOMIC DNA]</scope>
    <source>
        <strain evidence="4 5">CL-SS4</strain>
    </source>
</reference>
<dbReference type="Proteomes" id="UP000429785">
    <property type="component" value="Unassembled WGS sequence"/>
</dbReference>
<feature type="domain" description="FecR protein" evidence="2">
    <location>
        <begin position="174"/>
        <end position="269"/>
    </location>
</feature>
<dbReference type="AlphaFoldDB" id="A0A6I1E510"/>
<evidence type="ECO:0000313" key="4">
    <source>
        <dbReference type="EMBL" id="KAB7531509.1"/>
    </source>
</evidence>
<feature type="transmembrane region" description="Helical" evidence="1">
    <location>
        <begin position="84"/>
        <end position="101"/>
    </location>
</feature>
<dbReference type="PANTHER" id="PTHR30273:SF2">
    <property type="entry name" value="PROTEIN FECR"/>
    <property type="match status" value="1"/>
</dbReference>
<dbReference type="GO" id="GO:0016989">
    <property type="term" value="F:sigma factor antagonist activity"/>
    <property type="evidence" value="ECO:0007669"/>
    <property type="project" value="TreeGrafter"/>
</dbReference>
<comment type="caution">
    <text evidence="4">The sequence shown here is derived from an EMBL/GenBank/DDBJ whole genome shotgun (WGS) entry which is preliminary data.</text>
</comment>
<dbReference type="InterPro" id="IPR012373">
    <property type="entry name" value="Ferrdict_sens_TM"/>
</dbReference>
<dbReference type="RefSeq" id="WP_152131279.1">
    <property type="nucleotide sequence ID" value="NZ_WELG01000001.1"/>
</dbReference>
<evidence type="ECO:0000259" key="3">
    <source>
        <dbReference type="Pfam" id="PF16344"/>
    </source>
</evidence>
<dbReference type="Pfam" id="PF04773">
    <property type="entry name" value="FecR"/>
    <property type="match status" value="1"/>
</dbReference>